<name>A0A5B7IS47_PORTR</name>
<accession>A0A5B7IS47</accession>
<comment type="caution">
    <text evidence="1">The sequence shown here is derived from an EMBL/GenBank/DDBJ whole genome shotgun (WGS) entry which is preliminary data.</text>
</comment>
<proteinExistence type="predicted"/>
<evidence type="ECO:0000313" key="1">
    <source>
        <dbReference type="EMBL" id="MPC85285.1"/>
    </source>
</evidence>
<sequence length="62" mass="6727">MTYLPSLPRCLAGSQKSVKTKAVKATLRAATQTCTHRENKELKVCCNNTSLHLLASGLKLPT</sequence>
<keyword evidence="2" id="KW-1185">Reference proteome</keyword>
<protein>
    <submittedName>
        <fullName evidence="1">Uncharacterized protein</fullName>
    </submittedName>
</protein>
<organism evidence="1 2">
    <name type="scientific">Portunus trituberculatus</name>
    <name type="common">Swimming crab</name>
    <name type="synonym">Neptunus trituberculatus</name>
    <dbReference type="NCBI Taxonomy" id="210409"/>
    <lineage>
        <taxon>Eukaryota</taxon>
        <taxon>Metazoa</taxon>
        <taxon>Ecdysozoa</taxon>
        <taxon>Arthropoda</taxon>
        <taxon>Crustacea</taxon>
        <taxon>Multicrustacea</taxon>
        <taxon>Malacostraca</taxon>
        <taxon>Eumalacostraca</taxon>
        <taxon>Eucarida</taxon>
        <taxon>Decapoda</taxon>
        <taxon>Pleocyemata</taxon>
        <taxon>Brachyura</taxon>
        <taxon>Eubrachyura</taxon>
        <taxon>Portunoidea</taxon>
        <taxon>Portunidae</taxon>
        <taxon>Portuninae</taxon>
        <taxon>Portunus</taxon>
    </lineage>
</organism>
<dbReference type="AlphaFoldDB" id="A0A5B7IS47"/>
<gene>
    <name evidence="1" type="ORF">E2C01_080052</name>
</gene>
<dbReference type="Proteomes" id="UP000324222">
    <property type="component" value="Unassembled WGS sequence"/>
</dbReference>
<dbReference type="EMBL" id="VSRR010067917">
    <property type="protein sequence ID" value="MPC85285.1"/>
    <property type="molecule type" value="Genomic_DNA"/>
</dbReference>
<reference evidence="1 2" key="1">
    <citation type="submission" date="2019-05" db="EMBL/GenBank/DDBJ databases">
        <title>Another draft genome of Portunus trituberculatus and its Hox gene families provides insights of decapod evolution.</title>
        <authorList>
            <person name="Jeong J.-H."/>
            <person name="Song I."/>
            <person name="Kim S."/>
            <person name="Choi T."/>
            <person name="Kim D."/>
            <person name="Ryu S."/>
            <person name="Kim W."/>
        </authorList>
    </citation>
    <scope>NUCLEOTIDE SEQUENCE [LARGE SCALE GENOMIC DNA]</scope>
    <source>
        <tissue evidence="1">Muscle</tissue>
    </source>
</reference>
<evidence type="ECO:0000313" key="2">
    <source>
        <dbReference type="Proteomes" id="UP000324222"/>
    </source>
</evidence>